<dbReference type="Proteomes" id="UP001066276">
    <property type="component" value="Chromosome 6"/>
</dbReference>
<keyword evidence="2" id="KW-1185">Reference proteome</keyword>
<organism evidence="1 2">
    <name type="scientific">Pleurodeles waltl</name>
    <name type="common">Iberian ribbed newt</name>
    <dbReference type="NCBI Taxonomy" id="8319"/>
    <lineage>
        <taxon>Eukaryota</taxon>
        <taxon>Metazoa</taxon>
        <taxon>Chordata</taxon>
        <taxon>Craniata</taxon>
        <taxon>Vertebrata</taxon>
        <taxon>Euteleostomi</taxon>
        <taxon>Amphibia</taxon>
        <taxon>Batrachia</taxon>
        <taxon>Caudata</taxon>
        <taxon>Salamandroidea</taxon>
        <taxon>Salamandridae</taxon>
        <taxon>Pleurodelinae</taxon>
        <taxon>Pleurodeles</taxon>
    </lineage>
</organism>
<dbReference type="AlphaFoldDB" id="A0AAV7QZ16"/>
<sequence length="114" mass="12444">MGSTTSELKLLSVIVSLEEYETVDGSAVNVHAVDNGFVDEEVVVDSFVDKEEVVIVLFGVTDTPVFIRQEEGPCADDFAVNRVTFDDGSVDRQIFFSTGSLKSVTQTDEEGLFL</sequence>
<reference evidence="1" key="1">
    <citation type="journal article" date="2022" name="bioRxiv">
        <title>Sequencing and chromosome-scale assembly of the giantPleurodeles waltlgenome.</title>
        <authorList>
            <person name="Brown T."/>
            <person name="Elewa A."/>
            <person name="Iarovenko S."/>
            <person name="Subramanian E."/>
            <person name="Araus A.J."/>
            <person name="Petzold A."/>
            <person name="Susuki M."/>
            <person name="Suzuki K.-i.T."/>
            <person name="Hayashi T."/>
            <person name="Toyoda A."/>
            <person name="Oliveira C."/>
            <person name="Osipova E."/>
            <person name="Leigh N.D."/>
            <person name="Simon A."/>
            <person name="Yun M.H."/>
        </authorList>
    </citation>
    <scope>NUCLEOTIDE SEQUENCE</scope>
    <source>
        <strain evidence="1">20211129_DDA</strain>
        <tissue evidence="1">Liver</tissue>
    </source>
</reference>
<evidence type="ECO:0000313" key="2">
    <source>
        <dbReference type="Proteomes" id="UP001066276"/>
    </source>
</evidence>
<accession>A0AAV7QZ16</accession>
<proteinExistence type="predicted"/>
<dbReference type="EMBL" id="JANPWB010000010">
    <property type="protein sequence ID" value="KAJ1145245.1"/>
    <property type="molecule type" value="Genomic_DNA"/>
</dbReference>
<evidence type="ECO:0000313" key="1">
    <source>
        <dbReference type="EMBL" id="KAJ1145245.1"/>
    </source>
</evidence>
<protein>
    <submittedName>
        <fullName evidence="1">Uncharacterized protein</fullName>
    </submittedName>
</protein>
<name>A0AAV7QZ16_PLEWA</name>
<comment type="caution">
    <text evidence="1">The sequence shown here is derived from an EMBL/GenBank/DDBJ whole genome shotgun (WGS) entry which is preliminary data.</text>
</comment>
<gene>
    <name evidence="1" type="ORF">NDU88_011536</name>
</gene>